<feature type="modified residue" description="4-aspartylphosphate" evidence="2">
    <location>
        <position position="69"/>
    </location>
</feature>
<dbReference type="InterPro" id="IPR039420">
    <property type="entry name" value="WalR-like"/>
</dbReference>
<dbReference type="SUPFAM" id="SSF52172">
    <property type="entry name" value="CheY-like"/>
    <property type="match status" value="1"/>
</dbReference>
<dbReference type="GO" id="GO:0000976">
    <property type="term" value="F:transcription cis-regulatory region binding"/>
    <property type="evidence" value="ECO:0007669"/>
    <property type="project" value="TreeGrafter"/>
</dbReference>
<dbReference type="PANTHER" id="PTHR48111">
    <property type="entry name" value="REGULATOR OF RPOS"/>
    <property type="match status" value="1"/>
</dbReference>
<dbReference type="GO" id="GO:0005829">
    <property type="term" value="C:cytosol"/>
    <property type="evidence" value="ECO:0007669"/>
    <property type="project" value="TreeGrafter"/>
</dbReference>
<dbReference type="InterPro" id="IPR001789">
    <property type="entry name" value="Sig_transdc_resp-reg_receiver"/>
</dbReference>
<proteinExistence type="predicted"/>
<protein>
    <submittedName>
        <fullName evidence="4">Response regulator transcription factor</fullName>
    </submittedName>
</protein>
<keyword evidence="5" id="KW-1185">Reference proteome</keyword>
<dbReference type="GO" id="GO:0006355">
    <property type="term" value="P:regulation of DNA-templated transcription"/>
    <property type="evidence" value="ECO:0007669"/>
    <property type="project" value="TreeGrafter"/>
</dbReference>
<sequence>MSAADLSGLVPSVQGLTCAILDDDEINCLTLAHYIQLDGSLQLVATLTGSMQGLDFFSAGPRVDILFLDVEMPELSGLDMLRLLPAPPQVILTTAHENFAWEAFELRVVDYLVKPFTYERFLQALQRVAERLHAASGEPLC</sequence>
<comment type="caution">
    <text evidence="4">The sequence shown here is derived from an EMBL/GenBank/DDBJ whole genome shotgun (WGS) entry which is preliminary data.</text>
</comment>
<dbReference type="PROSITE" id="PS50110">
    <property type="entry name" value="RESPONSE_REGULATORY"/>
    <property type="match status" value="1"/>
</dbReference>
<dbReference type="Gene3D" id="3.40.50.2300">
    <property type="match status" value="1"/>
</dbReference>
<keyword evidence="1" id="KW-0238">DNA-binding</keyword>
<gene>
    <name evidence="4" type="ORF">FY528_12140</name>
</gene>
<evidence type="ECO:0000256" key="2">
    <source>
        <dbReference type="PROSITE-ProRule" id="PRU00169"/>
    </source>
</evidence>
<organism evidence="4 5">
    <name type="scientific">Hymenobacter lutimineralis</name>
    <dbReference type="NCBI Taxonomy" id="2606448"/>
    <lineage>
        <taxon>Bacteria</taxon>
        <taxon>Pseudomonadati</taxon>
        <taxon>Bacteroidota</taxon>
        <taxon>Cytophagia</taxon>
        <taxon>Cytophagales</taxon>
        <taxon>Hymenobacteraceae</taxon>
        <taxon>Hymenobacter</taxon>
    </lineage>
</organism>
<dbReference type="RefSeq" id="WP_149071289.1">
    <property type="nucleotide sequence ID" value="NZ_VTHL01000012.1"/>
</dbReference>
<name>A0A5D6UXZ6_9BACT</name>
<dbReference type="SMART" id="SM00448">
    <property type="entry name" value="REC"/>
    <property type="match status" value="1"/>
</dbReference>
<evidence type="ECO:0000259" key="3">
    <source>
        <dbReference type="PROSITE" id="PS50110"/>
    </source>
</evidence>
<dbReference type="GO" id="GO:0000156">
    <property type="term" value="F:phosphorelay response regulator activity"/>
    <property type="evidence" value="ECO:0007669"/>
    <property type="project" value="TreeGrafter"/>
</dbReference>
<dbReference type="InterPro" id="IPR011006">
    <property type="entry name" value="CheY-like_superfamily"/>
</dbReference>
<dbReference type="EMBL" id="VTHL01000012">
    <property type="protein sequence ID" value="TYZ08621.1"/>
    <property type="molecule type" value="Genomic_DNA"/>
</dbReference>
<dbReference type="AlphaFoldDB" id="A0A5D6UXZ6"/>
<feature type="domain" description="Response regulatory" evidence="3">
    <location>
        <begin position="17"/>
        <end position="129"/>
    </location>
</feature>
<keyword evidence="2" id="KW-0597">Phosphoprotein</keyword>
<accession>A0A5D6UXZ6</accession>
<dbReference type="GO" id="GO:0032993">
    <property type="term" value="C:protein-DNA complex"/>
    <property type="evidence" value="ECO:0007669"/>
    <property type="project" value="TreeGrafter"/>
</dbReference>
<evidence type="ECO:0000313" key="4">
    <source>
        <dbReference type="EMBL" id="TYZ08621.1"/>
    </source>
</evidence>
<dbReference type="PANTHER" id="PTHR48111:SF17">
    <property type="entry name" value="TRANSCRIPTIONAL REGULATORY PROTEIN YPDB"/>
    <property type="match status" value="1"/>
</dbReference>
<dbReference type="Pfam" id="PF00072">
    <property type="entry name" value="Response_reg"/>
    <property type="match status" value="1"/>
</dbReference>
<reference evidence="4 5" key="1">
    <citation type="submission" date="2019-08" db="EMBL/GenBank/DDBJ databases">
        <authorList>
            <person name="Seo M.-J."/>
        </authorList>
    </citation>
    <scope>NUCLEOTIDE SEQUENCE [LARGE SCALE GENOMIC DNA]</scope>
    <source>
        <strain evidence="4 5">KIGAM108</strain>
    </source>
</reference>
<evidence type="ECO:0000256" key="1">
    <source>
        <dbReference type="ARBA" id="ARBA00023125"/>
    </source>
</evidence>
<dbReference type="Proteomes" id="UP000322791">
    <property type="component" value="Unassembled WGS sequence"/>
</dbReference>
<evidence type="ECO:0000313" key="5">
    <source>
        <dbReference type="Proteomes" id="UP000322791"/>
    </source>
</evidence>